<dbReference type="Proteomes" id="UP000799436">
    <property type="component" value="Unassembled WGS sequence"/>
</dbReference>
<dbReference type="AlphaFoldDB" id="A0A6G1KUS6"/>
<name>A0A6G1KUS6_9PEZI</name>
<proteinExistence type="predicted"/>
<dbReference type="EMBL" id="ML995942">
    <property type="protein sequence ID" value="KAF2764072.1"/>
    <property type="molecule type" value="Genomic_DNA"/>
</dbReference>
<keyword evidence="2" id="KW-1185">Reference proteome</keyword>
<evidence type="ECO:0000313" key="2">
    <source>
        <dbReference type="Proteomes" id="UP000799436"/>
    </source>
</evidence>
<sequence>MNMRAAIIFVLSPRHRLTTCSTWAKGRDGACFEKGRGGGGVWNIRMALLRACVVGVVGAIYVHTGCVRLAAKSICRCRSSMRGSCLMHSLRLSNRPGDPIVKVLGVPFSTWKACRLSLWVCQSCRALWTG</sequence>
<gene>
    <name evidence="1" type="ORF">EJ03DRAFT_42215</name>
</gene>
<reference evidence="1" key="1">
    <citation type="journal article" date="2020" name="Stud. Mycol.">
        <title>101 Dothideomycetes genomes: a test case for predicting lifestyles and emergence of pathogens.</title>
        <authorList>
            <person name="Haridas S."/>
            <person name="Albert R."/>
            <person name="Binder M."/>
            <person name="Bloem J."/>
            <person name="Labutti K."/>
            <person name="Salamov A."/>
            <person name="Andreopoulos B."/>
            <person name="Baker S."/>
            <person name="Barry K."/>
            <person name="Bills G."/>
            <person name="Bluhm B."/>
            <person name="Cannon C."/>
            <person name="Castanera R."/>
            <person name="Culley D."/>
            <person name="Daum C."/>
            <person name="Ezra D."/>
            <person name="Gonzalez J."/>
            <person name="Henrissat B."/>
            <person name="Kuo A."/>
            <person name="Liang C."/>
            <person name="Lipzen A."/>
            <person name="Lutzoni F."/>
            <person name="Magnuson J."/>
            <person name="Mondo S."/>
            <person name="Nolan M."/>
            <person name="Ohm R."/>
            <person name="Pangilinan J."/>
            <person name="Park H.-J."/>
            <person name="Ramirez L."/>
            <person name="Alfaro M."/>
            <person name="Sun H."/>
            <person name="Tritt A."/>
            <person name="Yoshinaga Y."/>
            <person name="Zwiers L.-H."/>
            <person name="Turgeon B."/>
            <person name="Goodwin S."/>
            <person name="Spatafora J."/>
            <person name="Crous P."/>
            <person name="Grigoriev I."/>
        </authorList>
    </citation>
    <scope>NUCLEOTIDE SEQUENCE</scope>
    <source>
        <strain evidence="1">CBS 116005</strain>
    </source>
</reference>
<accession>A0A6G1KUS6</accession>
<protein>
    <submittedName>
        <fullName evidence="1">Uncharacterized protein</fullName>
    </submittedName>
</protein>
<evidence type="ECO:0000313" key="1">
    <source>
        <dbReference type="EMBL" id="KAF2764072.1"/>
    </source>
</evidence>
<organism evidence="1 2">
    <name type="scientific">Teratosphaeria nubilosa</name>
    <dbReference type="NCBI Taxonomy" id="161662"/>
    <lineage>
        <taxon>Eukaryota</taxon>
        <taxon>Fungi</taxon>
        <taxon>Dikarya</taxon>
        <taxon>Ascomycota</taxon>
        <taxon>Pezizomycotina</taxon>
        <taxon>Dothideomycetes</taxon>
        <taxon>Dothideomycetidae</taxon>
        <taxon>Mycosphaerellales</taxon>
        <taxon>Teratosphaeriaceae</taxon>
        <taxon>Teratosphaeria</taxon>
    </lineage>
</organism>